<feature type="non-terminal residue" evidence="1">
    <location>
        <position position="55"/>
    </location>
</feature>
<protein>
    <submittedName>
        <fullName evidence="1">Uncharacterized protein</fullName>
    </submittedName>
</protein>
<sequence>MARVEQARQRCLRCLPPDAINSIRYLQKFVSFDSGSYIDEQTSELARNNGSLDLV</sequence>
<dbReference type="Proteomes" id="UP001059596">
    <property type="component" value="Unassembled WGS sequence"/>
</dbReference>
<gene>
    <name evidence="1" type="ORF">M5D96_010646</name>
</gene>
<evidence type="ECO:0000313" key="2">
    <source>
        <dbReference type="Proteomes" id="UP001059596"/>
    </source>
</evidence>
<dbReference type="AlphaFoldDB" id="A0A9Q0BM19"/>
<comment type="caution">
    <text evidence="1">The sequence shown here is derived from an EMBL/GenBank/DDBJ whole genome shotgun (WGS) entry which is preliminary data.</text>
</comment>
<organism evidence="1 2">
    <name type="scientific">Drosophila gunungcola</name>
    <name type="common">fruit fly</name>
    <dbReference type="NCBI Taxonomy" id="103775"/>
    <lineage>
        <taxon>Eukaryota</taxon>
        <taxon>Metazoa</taxon>
        <taxon>Ecdysozoa</taxon>
        <taxon>Arthropoda</taxon>
        <taxon>Hexapoda</taxon>
        <taxon>Insecta</taxon>
        <taxon>Pterygota</taxon>
        <taxon>Neoptera</taxon>
        <taxon>Endopterygota</taxon>
        <taxon>Diptera</taxon>
        <taxon>Brachycera</taxon>
        <taxon>Muscomorpha</taxon>
        <taxon>Ephydroidea</taxon>
        <taxon>Drosophilidae</taxon>
        <taxon>Drosophila</taxon>
        <taxon>Sophophora</taxon>
    </lineage>
</organism>
<dbReference type="EMBL" id="JAMKOV010000017">
    <property type="protein sequence ID" value="KAI8036575.1"/>
    <property type="molecule type" value="Genomic_DNA"/>
</dbReference>
<accession>A0A9Q0BM19</accession>
<name>A0A9Q0BM19_9MUSC</name>
<evidence type="ECO:0000313" key="1">
    <source>
        <dbReference type="EMBL" id="KAI8036575.1"/>
    </source>
</evidence>
<reference evidence="1" key="1">
    <citation type="journal article" date="2023" name="Genome Biol. Evol.">
        <title>Long-read-based Genome Assembly of Drosophila gunungcola Reveals Fewer Chemosensory Genes in Flower-breeding Species.</title>
        <authorList>
            <person name="Negi A."/>
            <person name="Liao B.Y."/>
            <person name="Yeh S.D."/>
        </authorList>
    </citation>
    <scope>NUCLEOTIDE SEQUENCE</scope>
    <source>
        <strain evidence="1">Sukarami</strain>
    </source>
</reference>
<keyword evidence="2" id="KW-1185">Reference proteome</keyword>
<proteinExistence type="predicted"/>